<proteinExistence type="predicted"/>
<comment type="caution">
    <text evidence="1">The sequence shown here is derived from an EMBL/GenBank/DDBJ whole genome shotgun (WGS) entry which is preliminary data.</text>
</comment>
<accession>A0ACC0CJN6</accession>
<gene>
    <name evidence="1" type="ORF">F4821DRAFT_251111</name>
</gene>
<name>A0ACC0CJN6_9PEZI</name>
<reference evidence="1 2" key="1">
    <citation type="journal article" date="2022" name="New Phytol.">
        <title>Ecological generalism drives hyperdiversity of secondary metabolite gene clusters in xylarialean endophytes.</title>
        <authorList>
            <person name="Franco M.E.E."/>
            <person name="Wisecaver J.H."/>
            <person name="Arnold A.E."/>
            <person name="Ju Y.M."/>
            <person name="Slot J.C."/>
            <person name="Ahrendt S."/>
            <person name="Moore L.P."/>
            <person name="Eastman K.E."/>
            <person name="Scott K."/>
            <person name="Konkel Z."/>
            <person name="Mondo S.J."/>
            <person name="Kuo A."/>
            <person name="Hayes R.D."/>
            <person name="Haridas S."/>
            <person name="Andreopoulos B."/>
            <person name="Riley R."/>
            <person name="LaButti K."/>
            <person name="Pangilinan J."/>
            <person name="Lipzen A."/>
            <person name="Amirebrahimi M."/>
            <person name="Yan J."/>
            <person name="Adam C."/>
            <person name="Keymanesh K."/>
            <person name="Ng V."/>
            <person name="Louie K."/>
            <person name="Northen T."/>
            <person name="Drula E."/>
            <person name="Henrissat B."/>
            <person name="Hsieh H.M."/>
            <person name="Youens-Clark K."/>
            <person name="Lutzoni F."/>
            <person name="Miadlikowska J."/>
            <person name="Eastwood D.C."/>
            <person name="Hamelin R.C."/>
            <person name="Grigoriev I.V."/>
            <person name="U'Ren J.M."/>
        </authorList>
    </citation>
    <scope>NUCLEOTIDE SEQUENCE [LARGE SCALE GENOMIC DNA]</scope>
    <source>
        <strain evidence="1 2">ER1909</strain>
    </source>
</reference>
<evidence type="ECO:0000313" key="2">
    <source>
        <dbReference type="Proteomes" id="UP001497680"/>
    </source>
</evidence>
<dbReference type="EMBL" id="MU394431">
    <property type="protein sequence ID" value="KAI6080634.1"/>
    <property type="molecule type" value="Genomic_DNA"/>
</dbReference>
<keyword evidence="2" id="KW-1185">Reference proteome</keyword>
<evidence type="ECO:0000313" key="1">
    <source>
        <dbReference type="EMBL" id="KAI6080634.1"/>
    </source>
</evidence>
<sequence>MEPFAAYVDYTADLEIFKTEKPYELYQVEGLPQSDLTNVVYEPHNIACQLEDIRGRESNFSLHEHSFCYMKHTSQVPVVEEDDMMHPYATEVNGLLKQMFNTPHVICYDVRRRMNRPYSQEESMSSSRSVPSPPVTLVHTDHTPSGGWGRIKRHLSDAEFRKFASGEWRARIINVWRPITSPVVDSPLGLCDFRTVDNDDLLASDHVSVISTVEVFQLKHNKNHHWYYLKNQTSNEICIFLAFDSHPPEKIQNYVPHAAITLPFCPPTTVPRESIETRSIVFTPVTPATPVND</sequence>
<organism evidence="1 2">
    <name type="scientific">Hypoxylon rubiginosum</name>
    <dbReference type="NCBI Taxonomy" id="110542"/>
    <lineage>
        <taxon>Eukaryota</taxon>
        <taxon>Fungi</taxon>
        <taxon>Dikarya</taxon>
        <taxon>Ascomycota</taxon>
        <taxon>Pezizomycotina</taxon>
        <taxon>Sordariomycetes</taxon>
        <taxon>Xylariomycetidae</taxon>
        <taxon>Xylariales</taxon>
        <taxon>Hypoxylaceae</taxon>
        <taxon>Hypoxylon</taxon>
    </lineage>
</organism>
<dbReference type="Proteomes" id="UP001497680">
    <property type="component" value="Unassembled WGS sequence"/>
</dbReference>
<protein>
    <submittedName>
        <fullName evidence="1">Uncharacterized protein</fullName>
    </submittedName>
</protein>